<evidence type="ECO:0000313" key="2">
    <source>
        <dbReference type="Proteomes" id="UP000464053"/>
    </source>
</evidence>
<organism evidence="1 2">
    <name type="scientific">Mixta intestinalis</name>
    <dbReference type="NCBI Taxonomy" id="1615494"/>
    <lineage>
        <taxon>Bacteria</taxon>
        <taxon>Pseudomonadati</taxon>
        <taxon>Pseudomonadota</taxon>
        <taxon>Gammaproteobacteria</taxon>
        <taxon>Enterobacterales</taxon>
        <taxon>Erwiniaceae</taxon>
        <taxon>Mixta</taxon>
    </lineage>
</organism>
<gene>
    <name evidence="1" type="ORF">C7M51_04436</name>
</gene>
<accession>A0A6P1Q8I5</accession>
<dbReference type="AlphaFoldDB" id="A0A6P1Q8I5"/>
<reference evidence="1 2" key="1">
    <citation type="submission" date="2018-03" db="EMBL/GenBank/DDBJ databases">
        <title>Pantoea intestinalis SRCM103226 isolated form the mealworm.</title>
        <authorList>
            <person name="Jeong D.-Y."/>
            <person name="Kim J.W."/>
        </authorList>
    </citation>
    <scope>NUCLEOTIDE SEQUENCE [LARGE SCALE GENOMIC DNA]</scope>
    <source>
        <strain evidence="1 2">SRCM103226</strain>
        <plasmid evidence="1 2">unnamed1</plasmid>
    </source>
</reference>
<proteinExistence type="predicted"/>
<evidence type="ECO:0000313" key="1">
    <source>
        <dbReference type="EMBL" id="QHM74075.1"/>
    </source>
</evidence>
<dbReference type="KEGG" id="mint:C7M51_04436"/>
<dbReference type="EMBL" id="CP028272">
    <property type="protein sequence ID" value="QHM74075.1"/>
    <property type="molecule type" value="Genomic_DNA"/>
</dbReference>
<geneLocation type="plasmid" evidence="1 2">
    <name>unnamed1</name>
</geneLocation>
<name>A0A6P1Q8I5_9GAMM</name>
<keyword evidence="1" id="KW-0614">Plasmid</keyword>
<protein>
    <submittedName>
        <fullName evidence="1">Uncharacterized protein</fullName>
    </submittedName>
</protein>
<dbReference type="OrthoDB" id="9996205at2"/>
<dbReference type="RefSeq" id="WP_160623814.1">
    <property type="nucleotide sequence ID" value="NZ_CP028272.1"/>
</dbReference>
<keyword evidence="2" id="KW-1185">Reference proteome</keyword>
<sequence>MGVEAPGHIGAVGDIDTGHPLNQSGAIIPGSEITVDSLEFVRRVYQISFMIFMKGRWINSRSLASGKNKNFSLVQGGILNKSEMFSLAHHFARACKAKKIISCLFRVR</sequence>
<dbReference type="Proteomes" id="UP000464053">
    <property type="component" value="Plasmid unnamed1"/>
</dbReference>